<evidence type="ECO:0000256" key="12">
    <source>
        <dbReference type="ARBA" id="ARBA00023229"/>
    </source>
</evidence>
<dbReference type="NCBIfam" id="TIGR00204">
    <property type="entry name" value="dxs"/>
    <property type="match status" value="1"/>
</dbReference>
<evidence type="ECO:0000256" key="1">
    <source>
        <dbReference type="ARBA" id="ARBA00001946"/>
    </source>
</evidence>
<keyword evidence="7 14" id="KW-0808">Transferase</keyword>
<evidence type="ECO:0000256" key="8">
    <source>
        <dbReference type="ARBA" id="ARBA00022723"/>
    </source>
</evidence>
<evidence type="ECO:0000256" key="9">
    <source>
        <dbReference type="ARBA" id="ARBA00022842"/>
    </source>
</evidence>
<comment type="caution">
    <text evidence="14">The sequence shown here is derived from an EMBL/GenBank/DDBJ whole genome shotgun (WGS) entry which is preliminary data.</text>
</comment>
<sequence length="667" mass="74734">MNHRTRFFVYQKRREEKTKRMTYLQDINSPADLKKFNVEQLKEVCKDLREFIIEQLSHNPGHFASSLGTVELTVALHYLYNTPYDKLVWDVGHQAYGHKILTGRRDVFHTNRKLGGLSGFTNPQESIYDTFVAGHASTSISAALGMAVAASLNGEEDRHVVAIIGDGAMTGGLAYEGLNNACSQPNNLLIILNDNDMSIDSNVGGIKDYLVKMTTSSKYNKMRNRVYQSFKSKNLISEEKKNIVLRFNNSIKSLITQQQNMFEGFNIRYFGPVDGHDLPGLIRVLHNIRDMKGPRLLHIKTVKGKGFKPAEKAATIWHAPGLFDKETGERIVRKRIDQPQLYQDVFGHTLVELAEENQKIVGITPAMPTGCSMTYMMQKLPDRAFDVGIAEAHAVTFSAGLAKEGFIPFCNIYSSFMQRAYDQVIHDVALQKLKVIMCLDRAGLVGEDGPTHHGVFDLAYLRPIPNLVISAPFNEHDLRNLMYTAVYGNDGPFVIRYPRGQGVMVDWRNPPQLIPIGKGKRLKKGKDMALLSIGAIGNSAVKAIARAEEMGISVAHYDMLFLKPIDQEMLSKVARKFKYIITLENGVIKGGMGSAVIEFLADNGFIHNRIFRIGIADEFITHGAITELQKIAGIDEEGILRKIIEVNELIKQEQAIVVIQEQSNLRN</sequence>
<dbReference type="SMART" id="SM00861">
    <property type="entry name" value="Transket_pyr"/>
    <property type="match status" value="1"/>
</dbReference>
<dbReference type="InterPro" id="IPR009014">
    <property type="entry name" value="Transketo_C/PFOR_II"/>
</dbReference>
<dbReference type="GO" id="GO:0009228">
    <property type="term" value="P:thiamine biosynthetic process"/>
    <property type="evidence" value="ECO:0007669"/>
    <property type="project" value="UniProtKB-KW"/>
</dbReference>
<dbReference type="GO" id="GO:0019288">
    <property type="term" value="P:isopentenyl diphosphate biosynthetic process, methylerythritol 4-phosphate pathway"/>
    <property type="evidence" value="ECO:0007669"/>
    <property type="project" value="TreeGrafter"/>
</dbReference>
<keyword evidence="9" id="KW-0460">Magnesium</keyword>
<dbReference type="InterPro" id="IPR029061">
    <property type="entry name" value="THDP-binding"/>
</dbReference>
<dbReference type="SUPFAM" id="SSF52518">
    <property type="entry name" value="Thiamin diphosphate-binding fold (THDP-binding)"/>
    <property type="match status" value="2"/>
</dbReference>
<name>A0A644X6K8_9ZZZZ</name>
<dbReference type="CDD" id="cd07033">
    <property type="entry name" value="TPP_PYR_DXS_TK_like"/>
    <property type="match status" value="1"/>
</dbReference>
<keyword evidence="11" id="KW-0786">Thiamine pyrophosphate</keyword>
<dbReference type="InterPro" id="IPR005475">
    <property type="entry name" value="Transketolase-like_Pyr-bd"/>
</dbReference>
<evidence type="ECO:0000256" key="3">
    <source>
        <dbReference type="ARBA" id="ARBA00004980"/>
    </source>
</evidence>
<evidence type="ECO:0000256" key="6">
    <source>
        <dbReference type="ARBA" id="ARBA00013150"/>
    </source>
</evidence>
<dbReference type="Gene3D" id="3.40.50.920">
    <property type="match status" value="1"/>
</dbReference>
<dbReference type="FunFam" id="3.40.50.970:FF:000005">
    <property type="entry name" value="1-deoxy-D-xylulose-5-phosphate synthase"/>
    <property type="match status" value="1"/>
</dbReference>
<organism evidence="14">
    <name type="scientific">bioreactor metagenome</name>
    <dbReference type="NCBI Taxonomy" id="1076179"/>
    <lineage>
        <taxon>unclassified sequences</taxon>
        <taxon>metagenomes</taxon>
        <taxon>ecological metagenomes</taxon>
    </lineage>
</organism>
<dbReference type="PANTHER" id="PTHR43322:SF5">
    <property type="entry name" value="1-DEOXY-D-XYLULOSE-5-PHOSPHATE SYNTHASE, CHLOROPLASTIC"/>
    <property type="match status" value="1"/>
</dbReference>
<protein>
    <recommendedName>
        <fullName evidence="6">1-deoxy-D-xylulose-5-phosphate synthase</fullName>
        <ecNumber evidence="6">2.2.1.7</ecNumber>
    </recommendedName>
</protein>
<keyword evidence="12" id="KW-0414">Isoprene biosynthesis</keyword>
<dbReference type="InterPro" id="IPR005477">
    <property type="entry name" value="Dxylulose-5-P_synthase"/>
</dbReference>
<proteinExistence type="inferred from homology"/>
<dbReference type="GO" id="GO:0016114">
    <property type="term" value="P:terpenoid biosynthetic process"/>
    <property type="evidence" value="ECO:0007669"/>
    <property type="project" value="InterPro"/>
</dbReference>
<dbReference type="FunFam" id="3.40.50.920:FF:000002">
    <property type="entry name" value="1-deoxy-D-xylulose-5-phosphate synthase"/>
    <property type="match status" value="1"/>
</dbReference>
<dbReference type="UniPathway" id="UPA00064">
    <property type="reaction ID" value="UER00091"/>
</dbReference>
<dbReference type="Gene3D" id="3.40.50.970">
    <property type="match status" value="2"/>
</dbReference>
<comment type="cofactor">
    <cofactor evidence="2">
        <name>thiamine diphosphate</name>
        <dbReference type="ChEBI" id="CHEBI:58937"/>
    </cofactor>
</comment>
<evidence type="ECO:0000259" key="13">
    <source>
        <dbReference type="SMART" id="SM00861"/>
    </source>
</evidence>
<dbReference type="Pfam" id="PF13292">
    <property type="entry name" value="DXP_synthase_N"/>
    <property type="match status" value="1"/>
</dbReference>
<keyword evidence="8" id="KW-0479">Metal-binding</keyword>
<dbReference type="CDD" id="cd02007">
    <property type="entry name" value="TPP_DXS"/>
    <property type="match status" value="1"/>
</dbReference>
<evidence type="ECO:0000256" key="4">
    <source>
        <dbReference type="ARBA" id="ARBA00011081"/>
    </source>
</evidence>
<reference evidence="14" key="1">
    <citation type="submission" date="2019-08" db="EMBL/GenBank/DDBJ databases">
        <authorList>
            <person name="Kucharzyk K."/>
            <person name="Murdoch R.W."/>
            <person name="Higgins S."/>
            <person name="Loffler F."/>
        </authorList>
    </citation>
    <scope>NUCLEOTIDE SEQUENCE</scope>
</reference>
<keyword evidence="10" id="KW-0784">Thiamine biosynthesis</keyword>
<dbReference type="GO" id="GO:0046872">
    <property type="term" value="F:metal ion binding"/>
    <property type="evidence" value="ECO:0007669"/>
    <property type="project" value="UniProtKB-KW"/>
</dbReference>
<dbReference type="PROSITE" id="PS00802">
    <property type="entry name" value="TRANSKETOLASE_2"/>
    <property type="match status" value="1"/>
</dbReference>
<comment type="pathway">
    <text evidence="3">Metabolic intermediate biosynthesis; 1-deoxy-D-xylulose 5-phosphate biosynthesis; 1-deoxy-D-xylulose 5-phosphate from D-glyceraldehyde 3-phosphate and pyruvate: step 1/1.</text>
</comment>
<dbReference type="PANTHER" id="PTHR43322">
    <property type="entry name" value="1-D-DEOXYXYLULOSE 5-PHOSPHATE SYNTHASE-RELATED"/>
    <property type="match status" value="1"/>
</dbReference>
<dbReference type="InterPro" id="IPR033248">
    <property type="entry name" value="Transketolase_C"/>
</dbReference>
<gene>
    <name evidence="14" type="primary">dxs_45</name>
    <name evidence="14" type="ORF">SDC9_58059</name>
</gene>
<dbReference type="AlphaFoldDB" id="A0A644X6K8"/>
<evidence type="ECO:0000256" key="2">
    <source>
        <dbReference type="ARBA" id="ARBA00001964"/>
    </source>
</evidence>
<evidence type="ECO:0000256" key="11">
    <source>
        <dbReference type="ARBA" id="ARBA00023052"/>
    </source>
</evidence>
<dbReference type="EC" id="2.2.1.7" evidence="6"/>
<dbReference type="SUPFAM" id="SSF52922">
    <property type="entry name" value="TK C-terminal domain-like"/>
    <property type="match status" value="1"/>
</dbReference>
<dbReference type="NCBIfam" id="NF003933">
    <property type="entry name" value="PRK05444.2-2"/>
    <property type="match status" value="1"/>
</dbReference>
<comment type="similarity">
    <text evidence="4">Belongs to the transketolase family. DXPS subfamily.</text>
</comment>
<dbReference type="Pfam" id="PF02779">
    <property type="entry name" value="Transket_pyr"/>
    <property type="match status" value="1"/>
</dbReference>
<dbReference type="EMBL" id="VSSQ01001868">
    <property type="protein sequence ID" value="MPM11709.1"/>
    <property type="molecule type" value="Genomic_DNA"/>
</dbReference>
<dbReference type="InterPro" id="IPR020826">
    <property type="entry name" value="Transketolase_BS"/>
</dbReference>
<feature type="domain" description="Transketolase-like pyrimidine-binding" evidence="13">
    <location>
        <begin position="340"/>
        <end position="505"/>
    </location>
</feature>
<dbReference type="Pfam" id="PF02780">
    <property type="entry name" value="Transketolase_C"/>
    <property type="match status" value="1"/>
</dbReference>
<dbReference type="GO" id="GO:0008661">
    <property type="term" value="F:1-deoxy-D-xylulose-5-phosphate synthase activity"/>
    <property type="evidence" value="ECO:0007669"/>
    <property type="project" value="UniProtKB-EC"/>
</dbReference>
<accession>A0A644X6K8</accession>
<evidence type="ECO:0000256" key="7">
    <source>
        <dbReference type="ARBA" id="ARBA00022679"/>
    </source>
</evidence>
<comment type="subunit">
    <text evidence="5">Homodimer.</text>
</comment>
<comment type="cofactor">
    <cofactor evidence="1">
        <name>Mg(2+)</name>
        <dbReference type="ChEBI" id="CHEBI:18420"/>
    </cofactor>
</comment>
<dbReference type="GO" id="GO:0005829">
    <property type="term" value="C:cytosol"/>
    <property type="evidence" value="ECO:0007669"/>
    <property type="project" value="TreeGrafter"/>
</dbReference>
<evidence type="ECO:0000256" key="5">
    <source>
        <dbReference type="ARBA" id="ARBA00011738"/>
    </source>
</evidence>
<evidence type="ECO:0000313" key="14">
    <source>
        <dbReference type="EMBL" id="MPM11709.1"/>
    </source>
</evidence>
<dbReference type="HAMAP" id="MF_00315">
    <property type="entry name" value="DXP_synth"/>
    <property type="match status" value="1"/>
</dbReference>
<evidence type="ECO:0000256" key="10">
    <source>
        <dbReference type="ARBA" id="ARBA00022977"/>
    </source>
</evidence>